<feature type="transmembrane region" description="Helical" evidence="1">
    <location>
        <begin position="6"/>
        <end position="25"/>
    </location>
</feature>
<evidence type="ECO:0000313" key="3">
    <source>
        <dbReference type="Proteomes" id="UP000316473"/>
    </source>
</evidence>
<feature type="transmembrane region" description="Helical" evidence="1">
    <location>
        <begin position="46"/>
        <end position="66"/>
    </location>
</feature>
<gene>
    <name evidence="2" type="ORF">Nstercoris_01880</name>
</gene>
<evidence type="ECO:0000313" key="2">
    <source>
        <dbReference type="EMBL" id="BBL35608.1"/>
    </source>
</evidence>
<dbReference type="KEGG" id="nst:Nstercoris_01880"/>
<evidence type="ECO:0000256" key="1">
    <source>
        <dbReference type="SAM" id="Phobius"/>
    </source>
</evidence>
<reference evidence="2 3" key="1">
    <citation type="submission" date="2019-06" db="EMBL/GenBank/DDBJ databases">
        <title>Nitrosomonas stercoris KYUHI-S whole genome shotgun sequence.</title>
        <authorList>
            <person name="Nakagawa T."/>
            <person name="Tsuchiya Y."/>
            <person name="Takahashi R."/>
        </authorList>
    </citation>
    <scope>NUCLEOTIDE SEQUENCE [LARGE SCALE GENOMIC DNA]</scope>
    <source>
        <strain evidence="2 3">KYUHI-S</strain>
    </source>
</reference>
<dbReference type="Proteomes" id="UP000316473">
    <property type="component" value="Chromosome"/>
</dbReference>
<organism evidence="2 3">
    <name type="scientific">Nitrosomonas stercoris</name>
    <dbReference type="NCBI Taxonomy" id="1444684"/>
    <lineage>
        <taxon>Bacteria</taxon>
        <taxon>Pseudomonadati</taxon>
        <taxon>Pseudomonadota</taxon>
        <taxon>Betaproteobacteria</taxon>
        <taxon>Nitrosomonadales</taxon>
        <taxon>Nitrosomonadaceae</taxon>
        <taxon>Nitrosomonas</taxon>
    </lineage>
</organism>
<keyword evidence="1" id="KW-0812">Transmembrane</keyword>
<accession>A0A4Y1YP64</accession>
<keyword evidence="3" id="KW-1185">Reference proteome</keyword>
<name>A0A4Y1YP64_9PROT</name>
<proteinExistence type="predicted"/>
<keyword evidence="1" id="KW-1133">Transmembrane helix</keyword>
<sequence length="90" mass="9908">MQHFQIGVLSFVFAIALPIIYFIGYQVRRLGAWSKREVRPGDRVKFFLIVALVLGFVFGSFAQPLWSAGVDCHTAGQPVVPCVLNLGGRG</sequence>
<protein>
    <submittedName>
        <fullName evidence="2">Uncharacterized protein</fullName>
    </submittedName>
</protein>
<dbReference type="EMBL" id="AP019755">
    <property type="protein sequence ID" value="BBL35608.1"/>
    <property type="molecule type" value="Genomic_DNA"/>
</dbReference>
<dbReference type="AlphaFoldDB" id="A0A4Y1YP64"/>
<keyword evidence="1" id="KW-0472">Membrane</keyword>